<dbReference type="Proteomes" id="UP000237105">
    <property type="component" value="Unassembled WGS sequence"/>
</dbReference>
<dbReference type="EMBL" id="JXTB01000021">
    <property type="protein sequence ID" value="PON75877.1"/>
    <property type="molecule type" value="Genomic_DNA"/>
</dbReference>
<evidence type="ECO:0000313" key="3">
    <source>
        <dbReference type="Proteomes" id="UP000237105"/>
    </source>
</evidence>
<protein>
    <submittedName>
        <fullName evidence="2">Uncharacterized protein</fullName>
    </submittedName>
</protein>
<dbReference type="OrthoDB" id="10463018at2759"/>
<sequence>MGKRTESGEIVSPTQVTPLKPISWDSTDENDAIDQSQPHPRELWEWTEEQHITKTGDRKKKVVVPSLRKDSPIRKGSSVEVVDVEASKIIDTVQNTMVHLGDVEAANKEVLMTIPVQEVSAFISFRAEINSKE</sequence>
<organism evidence="2 3">
    <name type="scientific">Parasponia andersonii</name>
    <name type="common">Sponia andersonii</name>
    <dbReference type="NCBI Taxonomy" id="3476"/>
    <lineage>
        <taxon>Eukaryota</taxon>
        <taxon>Viridiplantae</taxon>
        <taxon>Streptophyta</taxon>
        <taxon>Embryophyta</taxon>
        <taxon>Tracheophyta</taxon>
        <taxon>Spermatophyta</taxon>
        <taxon>Magnoliopsida</taxon>
        <taxon>eudicotyledons</taxon>
        <taxon>Gunneridae</taxon>
        <taxon>Pentapetalae</taxon>
        <taxon>rosids</taxon>
        <taxon>fabids</taxon>
        <taxon>Rosales</taxon>
        <taxon>Cannabaceae</taxon>
        <taxon>Parasponia</taxon>
    </lineage>
</organism>
<proteinExistence type="predicted"/>
<reference evidence="3" key="1">
    <citation type="submission" date="2016-06" db="EMBL/GenBank/DDBJ databases">
        <title>Parallel loss of symbiosis genes in relatives of nitrogen-fixing non-legume Parasponia.</title>
        <authorList>
            <person name="Van Velzen R."/>
            <person name="Holmer R."/>
            <person name="Bu F."/>
            <person name="Rutten L."/>
            <person name="Van Zeijl A."/>
            <person name="Liu W."/>
            <person name="Santuari L."/>
            <person name="Cao Q."/>
            <person name="Sharma T."/>
            <person name="Shen D."/>
            <person name="Roswanjaya Y."/>
            <person name="Wardhani T."/>
            <person name="Kalhor M.S."/>
            <person name="Jansen J."/>
            <person name="Van den Hoogen J."/>
            <person name="Gungor B."/>
            <person name="Hartog M."/>
            <person name="Hontelez J."/>
            <person name="Verver J."/>
            <person name="Yang W.-C."/>
            <person name="Schijlen E."/>
            <person name="Repin R."/>
            <person name="Schilthuizen M."/>
            <person name="Schranz E."/>
            <person name="Heidstra R."/>
            <person name="Miyata K."/>
            <person name="Fedorova E."/>
            <person name="Kohlen W."/>
            <person name="Bisseling T."/>
            <person name="Smit S."/>
            <person name="Geurts R."/>
        </authorList>
    </citation>
    <scope>NUCLEOTIDE SEQUENCE [LARGE SCALE GENOMIC DNA]</scope>
    <source>
        <strain evidence="3">cv. WU1-14</strain>
    </source>
</reference>
<comment type="caution">
    <text evidence="2">The sequence shown here is derived from an EMBL/GenBank/DDBJ whole genome shotgun (WGS) entry which is preliminary data.</text>
</comment>
<dbReference type="AlphaFoldDB" id="A0A2P5DRF3"/>
<gene>
    <name evidence="2" type="ORF">PanWU01x14_038280</name>
</gene>
<accession>A0A2P5DRF3</accession>
<evidence type="ECO:0000256" key="1">
    <source>
        <dbReference type="SAM" id="MobiDB-lite"/>
    </source>
</evidence>
<keyword evidence="3" id="KW-1185">Reference proteome</keyword>
<feature type="region of interest" description="Disordered" evidence="1">
    <location>
        <begin position="1"/>
        <end position="43"/>
    </location>
</feature>
<name>A0A2P5DRF3_PARAD</name>
<evidence type="ECO:0000313" key="2">
    <source>
        <dbReference type="EMBL" id="PON75877.1"/>
    </source>
</evidence>